<protein>
    <submittedName>
        <fullName evidence="2">Uncharacterized protein</fullName>
    </submittedName>
</protein>
<organism evidence="2 3">
    <name type="scientific">Nephila pilipes</name>
    <name type="common">Giant wood spider</name>
    <name type="synonym">Nephila maculata</name>
    <dbReference type="NCBI Taxonomy" id="299642"/>
    <lineage>
        <taxon>Eukaryota</taxon>
        <taxon>Metazoa</taxon>
        <taxon>Ecdysozoa</taxon>
        <taxon>Arthropoda</taxon>
        <taxon>Chelicerata</taxon>
        <taxon>Arachnida</taxon>
        <taxon>Araneae</taxon>
        <taxon>Araneomorphae</taxon>
        <taxon>Entelegynae</taxon>
        <taxon>Araneoidea</taxon>
        <taxon>Nephilidae</taxon>
        <taxon>Nephila</taxon>
    </lineage>
</organism>
<evidence type="ECO:0000256" key="1">
    <source>
        <dbReference type="SAM" id="MobiDB-lite"/>
    </source>
</evidence>
<proteinExistence type="predicted"/>
<feature type="region of interest" description="Disordered" evidence="1">
    <location>
        <begin position="47"/>
        <end position="80"/>
    </location>
</feature>
<sequence length="80" mass="9288">MKTLYECHPVYLIKLKELEMQWLRDLLATVESKEYCISEIEDVTDNEIFSKHNTDTEDDKLDQDDSKDDNSEGFVGKGGK</sequence>
<dbReference type="Proteomes" id="UP000887013">
    <property type="component" value="Unassembled WGS sequence"/>
</dbReference>
<evidence type="ECO:0000313" key="3">
    <source>
        <dbReference type="Proteomes" id="UP000887013"/>
    </source>
</evidence>
<reference evidence="2" key="1">
    <citation type="submission" date="2020-08" db="EMBL/GenBank/DDBJ databases">
        <title>Multicomponent nature underlies the extraordinary mechanical properties of spider dragline silk.</title>
        <authorList>
            <person name="Kono N."/>
            <person name="Nakamura H."/>
            <person name="Mori M."/>
            <person name="Yoshida Y."/>
            <person name="Ohtoshi R."/>
            <person name="Malay A.D."/>
            <person name="Moran D.A.P."/>
            <person name="Tomita M."/>
            <person name="Numata K."/>
            <person name="Arakawa K."/>
        </authorList>
    </citation>
    <scope>NUCLEOTIDE SEQUENCE</scope>
</reference>
<accession>A0A8X6QWF5</accession>
<comment type="caution">
    <text evidence="2">The sequence shown here is derived from an EMBL/GenBank/DDBJ whole genome shotgun (WGS) entry which is preliminary data.</text>
</comment>
<gene>
    <name evidence="2" type="ORF">NPIL_446851</name>
</gene>
<feature type="compositionally biased region" description="Acidic residues" evidence="1">
    <location>
        <begin position="56"/>
        <end position="67"/>
    </location>
</feature>
<name>A0A8X6QWF5_NEPPI</name>
<dbReference type="EMBL" id="BMAW01087029">
    <property type="protein sequence ID" value="GFU49665.1"/>
    <property type="molecule type" value="Genomic_DNA"/>
</dbReference>
<evidence type="ECO:0000313" key="2">
    <source>
        <dbReference type="EMBL" id="GFU49665.1"/>
    </source>
</evidence>
<keyword evidence="3" id="KW-1185">Reference proteome</keyword>
<dbReference type="AlphaFoldDB" id="A0A8X6QWF5"/>